<organism evidence="1 2">
    <name type="scientific">Panagrolaimus sp. PS1159</name>
    <dbReference type="NCBI Taxonomy" id="55785"/>
    <lineage>
        <taxon>Eukaryota</taxon>
        <taxon>Metazoa</taxon>
        <taxon>Ecdysozoa</taxon>
        <taxon>Nematoda</taxon>
        <taxon>Chromadorea</taxon>
        <taxon>Rhabditida</taxon>
        <taxon>Tylenchina</taxon>
        <taxon>Panagrolaimomorpha</taxon>
        <taxon>Panagrolaimoidea</taxon>
        <taxon>Panagrolaimidae</taxon>
        <taxon>Panagrolaimus</taxon>
    </lineage>
</organism>
<evidence type="ECO:0000313" key="2">
    <source>
        <dbReference type="WBParaSite" id="PS1159_v2.g9689.t1"/>
    </source>
</evidence>
<accession>A0AC35GWY1</accession>
<protein>
    <submittedName>
        <fullName evidence="2">Uncharacterized protein</fullName>
    </submittedName>
</protein>
<dbReference type="Proteomes" id="UP000887580">
    <property type="component" value="Unplaced"/>
</dbReference>
<evidence type="ECO:0000313" key="1">
    <source>
        <dbReference type="Proteomes" id="UP000887580"/>
    </source>
</evidence>
<name>A0AC35GWY1_9BILA</name>
<dbReference type="WBParaSite" id="PS1159_v2.g9689.t1">
    <property type="protein sequence ID" value="PS1159_v2.g9689.t1"/>
    <property type="gene ID" value="PS1159_v2.g9689"/>
</dbReference>
<proteinExistence type="predicted"/>
<reference evidence="2" key="1">
    <citation type="submission" date="2022-11" db="UniProtKB">
        <authorList>
            <consortium name="WormBaseParasite"/>
        </authorList>
    </citation>
    <scope>IDENTIFICATION</scope>
</reference>
<sequence>LSLNRSQHKRCSTENNTEISNQVVCKKSYTPALNLSNKALSKESDLPNSFGTYNGAVLHFHTEMHLLAISTPRCKSIIALSRMDSDLEAFSHKPPDVASRHYSIE</sequence>